<dbReference type="SUPFAM" id="SSF82866">
    <property type="entry name" value="Multidrug efflux transporter AcrB transmembrane domain"/>
    <property type="match status" value="2"/>
</dbReference>
<feature type="transmembrane region" description="Helical" evidence="7">
    <location>
        <begin position="12"/>
        <end position="31"/>
    </location>
</feature>
<dbReference type="GO" id="GO:0005886">
    <property type="term" value="C:plasma membrane"/>
    <property type="evidence" value="ECO:0007669"/>
    <property type="project" value="UniProtKB-SubCell"/>
</dbReference>
<protein>
    <submittedName>
        <fullName evidence="8">Cobalt-zinc-cadmium resistance protein CzcA Cation efflux system protein CusA</fullName>
    </submittedName>
</protein>
<evidence type="ECO:0000313" key="8">
    <source>
        <dbReference type="EMBL" id="VAX22506.1"/>
    </source>
</evidence>
<dbReference type="SUPFAM" id="SSF82693">
    <property type="entry name" value="Multidrug efflux transporter AcrB pore domain, PN1, PN2, PC1 and PC2 subdomains"/>
    <property type="match status" value="3"/>
</dbReference>
<dbReference type="Pfam" id="PF00873">
    <property type="entry name" value="ACR_tran"/>
    <property type="match status" value="1"/>
</dbReference>
<feature type="transmembrane region" description="Helical" evidence="7">
    <location>
        <begin position="340"/>
        <end position="358"/>
    </location>
</feature>
<name>A0A3B1BVZ2_9ZZZZ</name>
<evidence type="ECO:0000256" key="4">
    <source>
        <dbReference type="ARBA" id="ARBA00022692"/>
    </source>
</evidence>
<evidence type="ECO:0000256" key="6">
    <source>
        <dbReference type="ARBA" id="ARBA00023136"/>
    </source>
</evidence>
<keyword evidence="4 7" id="KW-0812">Transmembrane</keyword>
<dbReference type="Gene3D" id="1.20.1640.10">
    <property type="entry name" value="Multidrug efflux transporter AcrB transmembrane domain"/>
    <property type="match status" value="2"/>
</dbReference>
<dbReference type="Gene3D" id="3.30.70.1320">
    <property type="entry name" value="Multidrug efflux transporter AcrB pore domain like"/>
    <property type="match status" value="1"/>
</dbReference>
<keyword evidence="2" id="KW-0813">Transport</keyword>
<dbReference type="NCBIfam" id="TIGR00914">
    <property type="entry name" value="2A0601"/>
    <property type="match status" value="1"/>
</dbReference>
<feature type="transmembrane region" description="Helical" evidence="7">
    <location>
        <begin position="534"/>
        <end position="554"/>
    </location>
</feature>
<feature type="transmembrane region" description="Helical" evidence="7">
    <location>
        <begin position="894"/>
        <end position="914"/>
    </location>
</feature>
<dbReference type="AlphaFoldDB" id="A0A3B1BVZ2"/>
<feature type="transmembrane region" description="Helical" evidence="7">
    <location>
        <begin position="363"/>
        <end position="383"/>
    </location>
</feature>
<evidence type="ECO:0000256" key="5">
    <source>
        <dbReference type="ARBA" id="ARBA00022989"/>
    </source>
</evidence>
<dbReference type="SUPFAM" id="SSF82714">
    <property type="entry name" value="Multidrug efflux transporter AcrB TolC docking domain, DN and DC subdomains"/>
    <property type="match status" value="2"/>
</dbReference>
<gene>
    <name evidence="8" type="ORF">MNBD_NITROSPINAE01-1537</name>
</gene>
<dbReference type="EMBL" id="UOGC01000138">
    <property type="protein sequence ID" value="VAX22506.1"/>
    <property type="molecule type" value="Genomic_DNA"/>
</dbReference>
<keyword evidence="5 7" id="KW-1133">Transmembrane helix</keyword>
<dbReference type="Gene3D" id="3.30.70.1440">
    <property type="entry name" value="Multidrug efflux transporter AcrB pore domain"/>
    <property type="match status" value="1"/>
</dbReference>
<reference evidence="8" key="1">
    <citation type="submission" date="2018-06" db="EMBL/GenBank/DDBJ databases">
        <authorList>
            <person name="Zhirakovskaya E."/>
        </authorList>
    </citation>
    <scope>NUCLEOTIDE SEQUENCE</scope>
</reference>
<dbReference type="InterPro" id="IPR001036">
    <property type="entry name" value="Acrflvin-R"/>
</dbReference>
<proteinExistence type="predicted"/>
<dbReference type="InterPro" id="IPR004763">
    <property type="entry name" value="CusA-like"/>
</dbReference>
<sequence>MERLIRFVLGNRLLVIVFGLLIMVGGYYSYFKLPIDAFPDVSPNLVQVFTETEGLAPEEVEKYVTYPVEVAMNGLPGVAKIRSVSNFGLSVVNVYFEDGMDIYFARQLVNERLQEAREQIPNGFGDPAMGPISTGMGLILFYYLEDETGKYSMEELRTIHDWLVKFHLQTVPGVTEILGIGGYEKQFHIVVDPNALLRYEVSLPDLIERIRDNNLNVGAQFLEKNAEEFIVRSVGLASSIDDLENIIIKSVDGTPIFLKSLADIRVGGAIRRGVQTRNGLEEVVAGMVIKLFGTNSSTVIGAVEERLTEINKILPEGIKIVPYYEQKALVEACVKTVKDALIEGIILVLIILIVFLGAVRPSLVVATAIPFSVLFAMIGMNLFGISANLMSFGGLAIAIGMMVDGSVVVVENVERLLAKADPEEPRIHVVARACVEVARPIVFAISIIIIVFLPLFTLQGVEGKTFRPLAYTIALAMFGSVLFTIFIAPVLSQILMRRPKGVANGGEAHDILIVRILKKSYEPVVRFFVHHRSLAVILAGSLIVVGALIFPRLGSEFTPTLQEGTLVLRLTMAPSIALTESTRVTMKVEKRLMDVPEITGVVTRIGRGEVGAHTDPVNSAEMYILLSPREEWRYPNDQKRLEDAIRVHLGEIPGVMTNFTQPIAMTVDELLEGVRAELAIKLFGDDLKTLKANADNIVQVIGKIRGASDVQVDQISGTPQLLIKINRQAIARYGINISEVQSVIRAAVGGEKAGQIFEGIKRFDILVRYSAESRDSAEAISNILIQMPNGVNVPLSDLAYIEEIIGPRQITRENNQRFITVQLNVSDRDIGSFVEEAKKAIDAKISLPPGYLVTWGGQFRLQQEANKRLSVVVPITLAIIFILLFFSFQSLKNALLIILNIPLALVGGIVALWLSGQNLSVPSSVGFIALFGIALLNGIVLVTYLNQLVRDGVSIDEASIKGATLRLRPVLMTALAAGLGMIPLLFSHGIGSEVQRPLATVVIGGLITSTILTLLVIPAIYKWFAIDPNDETASS</sequence>
<dbReference type="PANTHER" id="PTHR32063">
    <property type="match status" value="1"/>
</dbReference>
<evidence type="ECO:0000256" key="2">
    <source>
        <dbReference type="ARBA" id="ARBA00022448"/>
    </source>
</evidence>
<dbReference type="PRINTS" id="PR00702">
    <property type="entry name" value="ACRIFLAVINRP"/>
</dbReference>
<dbReference type="PANTHER" id="PTHR32063:SF24">
    <property type="entry name" value="CATION EFFLUX SYSTEM (ACRB_ACRD_ACRF FAMILY)"/>
    <property type="match status" value="1"/>
</dbReference>
<dbReference type="Gene3D" id="3.30.70.1430">
    <property type="entry name" value="Multidrug efflux transporter AcrB pore domain"/>
    <property type="match status" value="2"/>
</dbReference>
<organism evidence="8">
    <name type="scientific">hydrothermal vent metagenome</name>
    <dbReference type="NCBI Taxonomy" id="652676"/>
    <lineage>
        <taxon>unclassified sequences</taxon>
        <taxon>metagenomes</taxon>
        <taxon>ecological metagenomes</taxon>
    </lineage>
</organism>
<dbReference type="GO" id="GO:0042910">
    <property type="term" value="F:xenobiotic transmembrane transporter activity"/>
    <property type="evidence" value="ECO:0007669"/>
    <property type="project" value="TreeGrafter"/>
</dbReference>
<feature type="transmembrane region" description="Helical" evidence="7">
    <location>
        <begin position="869"/>
        <end position="888"/>
    </location>
</feature>
<dbReference type="GO" id="GO:0008324">
    <property type="term" value="F:monoatomic cation transmembrane transporter activity"/>
    <property type="evidence" value="ECO:0007669"/>
    <property type="project" value="InterPro"/>
</dbReference>
<feature type="transmembrane region" description="Helical" evidence="7">
    <location>
        <begin position="469"/>
        <end position="491"/>
    </location>
</feature>
<accession>A0A3B1BVZ2</accession>
<feature type="transmembrane region" description="Helical" evidence="7">
    <location>
        <begin position="998"/>
        <end position="1021"/>
    </location>
</feature>
<evidence type="ECO:0000256" key="7">
    <source>
        <dbReference type="SAM" id="Phobius"/>
    </source>
</evidence>
<feature type="transmembrane region" description="Helical" evidence="7">
    <location>
        <begin position="926"/>
        <end position="945"/>
    </location>
</feature>
<comment type="subcellular location">
    <subcellularLocation>
        <location evidence="1">Cell membrane</location>
        <topology evidence="1">Multi-pass membrane protein</topology>
    </subcellularLocation>
</comment>
<dbReference type="InterPro" id="IPR027463">
    <property type="entry name" value="AcrB_DN_DC_subdom"/>
</dbReference>
<evidence type="ECO:0000256" key="3">
    <source>
        <dbReference type="ARBA" id="ARBA00022475"/>
    </source>
</evidence>
<keyword evidence="6 7" id="KW-0472">Membrane</keyword>
<evidence type="ECO:0000256" key="1">
    <source>
        <dbReference type="ARBA" id="ARBA00004651"/>
    </source>
</evidence>
<dbReference type="Gene3D" id="3.30.2090.10">
    <property type="entry name" value="Multidrug efflux transporter AcrB TolC docking domain, DN and DC subdomains"/>
    <property type="match status" value="2"/>
</dbReference>
<feature type="transmembrane region" description="Helical" evidence="7">
    <location>
        <begin position="965"/>
        <end position="986"/>
    </location>
</feature>
<feature type="transmembrane region" description="Helical" evidence="7">
    <location>
        <begin position="437"/>
        <end position="457"/>
    </location>
</feature>
<keyword evidence="3" id="KW-1003">Cell membrane</keyword>